<evidence type="ECO:0000259" key="4">
    <source>
        <dbReference type="PROSITE" id="PS50883"/>
    </source>
</evidence>
<dbReference type="Gene3D" id="3.20.20.450">
    <property type="entry name" value="EAL domain"/>
    <property type="match status" value="1"/>
</dbReference>
<feature type="transmembrane region" description="Helical" evidence="1">
    <location>
        <begin position="106"/>
        <end position="126"/>
    </location>
</feature>
<feature type="domain" description="PAS" evidence="2">
    <location>
        <begin position="265"/>
        <end position="335"/>
    </location>
</feature>
<dbReference type="InterPro" id="IPR001633">
    <property type="entry name" value="EAL_dom"/>
</dbReference>
<dbReference type="NCBIfam" id="TIGR00229">
    <property type="entry name" value="sensory_box"/>
    <property type="match status" value="1"/>
</dbReference>
<dbReference type="SMART" id="SM00091">
    <property type="entry name" value="PAS"/>
    <property type="match status" value="1"/>
</dbReference>
<dbReference type="PANTHER" id="PTHR44757">
    <property type="entry name" value="DIGUANYLATE CYCLASE DGCP"/>
    <property type="match status" value="1"/>
</dbReference>
<organism evidence="6 7">
    <name type="scientific">Marinobacterium aestuariivivens</name>
    <dbReference type="NCBI Taxonomy" id="1698799"/>
    <lineage>
        <taxon>Bacteria</taxon>
        <taxon>Pseudomonadati</taxon>
        <taxon>Pseudomonadota</taxon>
        <taxon>Gammaproteobacteria</taxon>
        <taxon>Oceanospirillales</taxon>
        <taxon>Oceanospirillaceae</taxon>
        <taxon>Marinobacterium</taxon>
    </lineage>
</organism>
<dbReference type="InterPro" id="IPR029787">
    <property type="entry name" value="Nucleotide_cyclase"/>
</dbReference>
<evidence type="ECO:0000313" key="7">
    <source>
        <dbReference type="Proteomes" id="UP001596422"/>
    </source>
</evidence>
<reference evidence="7" key="1">
    <citation type="journal article" date="2019" name="Int. J. Syst. Evol. Microbiol.">
        <title>The Global Catalogue of Microorganisms (GCM) 10K type strain sequencing project: providing services to taxonomists for standard genome sequencing and annotation.</title>
        <authorList>
            <consortium name="The Broad Institute Genomics Platform"/>
            <consortium name="The Broad Institute Genome Sequencing Center for Infectious Disease"/>
            <person name="Wu L."/>
            <person name="Ma J."/>
        </authorList>
    </citation>
    <scope>NUCLEOTIDE SEQUENCE [LARGE SCALE GENOMIC DNA]</scope>
    <source>
        <strain evidence="7">NBRC 111756</strain>
    </source>
</reference>
<evidence type="ECO:0000313" key="6">
    <source>
        <dbReference type="EMBL" id="MFC6672459.1"/>
    </source>
</evidence>
<dbReference type="InterPro" id="IPR043128">
    <property type="entry name" value="Rev_trsase/Diguanyl_cyclase"/>
</dbReference>
<dbReference type="InterPro" id="IPR033425">
    <property type="entry name" value="MASE3"/>
</dbReference>
<evidence type="ECO:0000259" key="3">
    <source>
        <dbReference type="PROSITE" id="PS50113"/>
    </source>
</evidence>
<proteinExistence type="predicted"/>
<protein>
    <submittedName>
        <fullName evidence="6">EAL domain-containing protein</fullName>
    </submittedName>
</protein>
<keyword evidence="1" id="KW-0472">Membrane</keyword>
<dbReference type="SUPFAM" id="SSF55073">
    <property type="entry name" value="Nucleotide cyclase"/>
    <property type="match status" value="1"/>
</dbReference>
<feature type="transmembrane region" description="Helical" evidence="1">
    <location>
        <begin position="67"/>
        <end position="86"/>
    </location>
</feature>
<dbReference type="SMART" id="SM00267">
    <property type="entry name" value="GGDEF"/>
    <property type="match status" value="1"/>
</dbReference>
<dbReference type="RefSeq" id="WP_379910895.1">
    <property type="nucleotide sequence ID" value="NZ_JBHSWE010000001.1"/>
</dbReference>
<dbReference type="Pfam" id="PF00563">
    <property type="entry name" value="EAL"/>
    <property type="match status" value="1"/>
</dbReference>
<feature type="transmembrane region" description="Helical" evidence="1">
    <location>
        <begin position="34"/>
        <end position="55"/>
    </location>
</feature>
<dbReference type="CDD" id="cd00130">
    <property type="entry name" value="PAS"/>
    <property type="match status" value="1"/>
</dbReference>
<evidence type="ECO:0000259" key="5">
    <source>
        <dbReference type="PROSITE" id="PS50887"/>
    </source>
</evidence>
<dbReference type="SUPFAM" id="SSF141868">
    <property type="entry name" value="EAL domain-like"/>
    <property type="match status" value="1"/>
</dbReference>
<dbReference type="CDD" id="cd01949">
    <property type="entry name" value="GGDEF"/>
    <property type="match status" value="1"/>
</dbReference>
<feature type="domain" description="GGDEF" evidence="5">
    <location>
        <begin position="420"/>
        <end position="552"/>
    </location>
</feature>
<dbReference type="PROSITE" id="PS50112">
    <property type="entry name" value="PAS"/>
    <property type="match status" value="1"/>
</dbReference>
<gene>
    <name evidence="6" type="ORF">ACFQDL_22120</name>
</gene>
<dbReference type="Pfam" id="PF17159">
    <property type="entry name" value="MASE3"/>
    <property type="match status" value="1"/>
</dbReference>
<dbReference type="NCBIfam" id="TIGR00254">
    <property type="entry name" value="GGDEF"/>
    <property type="match status" value="1"/>
</dbReference>
<keyword evidence="1" id="KW-0812">Transmembrane</keyword>
<dbReference type="InterPro" id="IPR000014">
    <property type="entry name" value="PAS"/>
</dbReference>
<dbReference type="InterPro" id="IPR013656">
    <property type="entry name" value="PAS_4"/>
</dbReference>
<feature type="transmembrane region" description="Helical" evidence="1">
    <location>
        <begin position="175"/>
        <end position="194"/>
    </location>
</feature>
<comment type="caution">
    <text evidence="6">The sequence shown here is derived from an EMBL/GenBank/DDBJ whole genome shotgun (WGS) entry which is preliminary data.</text>
</comment>
<feature type="transmembrane region" description="Helical" evidence="1">
    <location>
        <begin position="133"/>
        <end position="155"/>
    </location>
</feature>
<accession>A0ABW2A545</accession>
<dbReference type="PROSITE" id="PS50883">
    <property type="entry name" value="EAL"/>
    <property type="match status" value="1"/>
</dbReference>
<feature type="transmembrane region" description="Helical" evidence="1">
    <location>
        <begin position="206"/>
        <end position="224"/>
    </location>
</feature>
<dbReference type="CDD" id="cd01948">
    <property type="entry name" value="EAL"/>
    <property type="match status" value="1"/>
</dbReference>
<dbReference type="Gene3D" id="3.30.70.270">
    <property type="match status" value="1"/>
</dbReference>
<keyword evidence="7" id="KW-1185">Reference proteome</keyword>
<feature type="domain" description="PAC" evidence="3">
    <location>
        <begin position="337"/>
        <end position="388"/>
    </location>
</feature>
<name>A0ABW2A545_9GAMM</name>
<dbReference type="InterPro" id="IPR035919">
    <property type="entry name" value="EAL_sf"/>
</dbReference>
<dbReference type="Pfam" id="PF08448">
    <property type="entry name" value="PAS_4"/>
    <property type="match status" value="1"/>
</dbReference>
<sequence length="828" mass="92143">MGRLSLVLLVLVLGVVVVTHLPYRESLQSFANYLPVHTVLELLAIGIALLVFAVGFNTFRRGLPANILLMSCGFLGVGILDTSHMLSYHGMPDFVTPNGVEKAINFWLAARTLAALVLFVVASTAWRPATAHAYRYVALVPVLLLMAGLHWLLLFHDQWLPRTFIDGHGLTPFKVYYEYGLVALNLATALVLLARMRGVLNFNAPMLFGAVCSMALSEFLFTLYSDVGDIYNFLGHIYKSISYLFLYRAIFVETIEYPFSLLQGAERQLQFITDHAPVHIAQCDKEYRYRFVNQSYAGLFGLQPEDLVGKTAAQIMDRDSCAQARPDMAAALAGSAVSSDMILRSKTGPRVYLAHYVPERSATGEVVGFISAISDITARKEAEARIESLAHFDQLTGLPNRSLLKDRFDYVLGMAHRNGEPLAVMFLDLDHFKKINDTLGHGAGDEVLIEVARRLKARLREADIVSRLGGDEFIVVLPDTDEEGAIHVALSLIEAFSPSCNIDDQELLVTPSIGIALYPHDGEDFDTLSRNADAAMYRVKQSGRNGYSFYAPEMQAQSVRYLQLAGALRQALQRDELQLHYQPQLSIRDGRVVGAEALLRWRHPEWGMVSPAEFIPIAEESGLITPIGEWVIRTAVRQMKAWRARGLPEMPVAVNLSAVQFRQENITELITRILDEEGLPYHLLELELTEAVAMDDAQRAVRIMDSLHEQGIRMSIDDFGTGYSSLSYLKKFKVSKLKIDQSFVRDLDEDPEDKTIVGTIIHMAASLGMKTIAEGVETASQLAFLRLHGCDEVQGFYFSKPLPAGQFEAFARSNGSDTTPRLSEETVQ</sequence>
<feature type="domain" description="EAL" evidence="4">
    <location>
        <begin position="561"/>
        <end position="815"/>
    </location>
</feature>
<dbReference type="InterPro" id="IPR052155">
    <property type="entry name" value="Biofilm_reg_signaling"/>
</dbReference>
<dbReference type="Pfam" id="PF00990">
    <property type="entry name" value="GGDEF"/>
    <property type="match status" value="1"/>
</dbReference>
<dbReference type="InterPro" id="IPR000700">
    <property type="entry name" value="PAS-assoc_C"/>
</dbReference>
<dbReference type="InterPro" id="IPR035965">
    <property type="entry name" value="PAS-like_dom_sf"/>
</dbReference>
<dbReference type="Proteomes" id="UP001596422">
    <property type="component" value="Unassembled WGS sequence"/>
</dbReference>
<dbReference type="PROSITE" id="PS50887">
    <property type="entry name" value="GGDEF"/>
    <property type="match status" value="1"/>
</dbReference>
<evidence type="ECO:0000256" key="1">
    <source>
        <dbReference type="SAM" id="Phobius"/>
    </source>
</evidence>
<dbReference type="Gene3D" id="3.30.450.20">
    <property type="entry name" value="PAS domain"/>
    <property type="match status" value="1"/>
</dbReference>
<dbReference type="EMBL" id="JBHSWE010000001">
    <property type="protein sequence ID" value="MFC6672459.1"/>
    <property type="molecule type" value="Genomic_DNA"/>
</dbReference>
<dbReference type="SUPFAM" id="SSF55785">
    <property type="entry name" value="PYP-like sensor domain (PAS domain)"/>
    <property type="match status" value="1"/>
</dbReference>
<dbReference type="SMART" id="SM00052">
    <property type="entry name" value="EAL"/>
    <property type="match status" value="1"/>
</dbReference>
<dbReference type="PANTHER" id="PTHR44757:SF2">
    <property type="entry name" value="BIOFILM ARCHITECTURE MAINTENANCE PROTEIN MBAA"/>
    <property type="match status" value="1"/>
</dbReference>
<keyword evidence="1" id="KW-1133">Transmembrane helix</keyword>
<dbReference type="PROSITE" id="PS50113">
    <property type="entry name" value="PAC"/>
    <property type="match status" value="1"/>
</dbReference>
<evidence type="ECO:0000259" key="2">
    <source>
        <dbReference type="PROSITE" id="PS50112"/>
    </source>
</evidence>
<dbReference type="InterPro" id="IPR000160">
    <property type="entry name" value="GGDEF_dom"/>
</dbReference>